<dbReference type="PRINTS" id="PR01039">
    <property type="entry name" value="TRNASYNTHTRP"/>
</dbReference>
<dbReference type="GO" id="GO:0005829">
    <property type="term" value="C:cytosol"/>
    <property type="evidence" value="ECO:0007669"/>
    <property type="project" value="TreeGrafter"/>
</dbReference>
<dbReference type="InterPro" id="IPR001412">
    <property type="entry name" value="aa-tRNA-synth_I_CS"/>
</dbReference>
<keyword evidence="12" id="KW-1185">Reference proteome</keyword>
<evidence type="ECO:0000256" key="4">
    <source>
        <dbReference type="ARBA" id="ARBA00022741"/>
    </source>
</evidence>
<comment type="caution">
    <text evidence="11">The sequence shown here is derived from an EMBL/GenBank/DDBJ whole genome shotgun (WGS) entry which is preliminary data.</text>
</comment>
<evidence type="ECO:0000256" key="8">
    <source>
        <dbReference type="ARBA" id="ARBA00049929"/>
    </source>
</evidence>
<reference evidence="11 12" key="1">
    <citation type="submission" date="2019-03" db="EMBL/GenBank/DDBJ databases">
        <title>Genomic Encyclopedia of Type Strains, Phase IV (KMG-IV): sequencing the most valuable type-strain genomes for metagenomic binning, comparative biology and taxonomic classification.</title>
        <authorList>
            <person name="Goeker M."/>
        </authorList>
    </citation>
    <scope>NUCLEOTIDE SEQUENCE [LARGE SCALE GENOMIC DNA]</scope>
    <source>
        <strain evidence="11 12">DSM 18577</strain>
    </source>
</reference>
<dbReference type="Gene3D" id="3.40.50.620">
    <property type="entry name" value="HUPs"/>
    <property type="match status" value="1"/>
</dbReference>
<keyword evidence="7 10" id="KW-0030">Aminoacyl-tRNA synthetase</keyword>
<comment type="catalytic activity">
    <reaction evidence="8">
        <text>tRNA(Trp) + L-tryptophan + ATP = L-tryptophyl-tRNA(Trp) + AMP + diphosphate + H(+)</text>
        <dbReference type="Rhea" id="RHEA:24080"/>
        <dbReference type="Rhea" id="RHEA-COMP:9671"/>
        <dbReference type="Rhea" id="RHEA-COMP:9705"/>
        <dbReference type="ChEBI" id="CHEBI:15378"/>
        <dbReference type="ChEBI" id="CHEBI:30616"/>
        <dbReference type="ChEBI" id="CHEBI:33019"/>
        <dbReference type="ChEBI" id="CHEBI:57912"/>
        <dbReference type="ChEBI" id="CHEBI:78442"/>
        <dbReference type="ChEBI" id="CHEBI:78535"/>
        <dbReference type="ChEBI" id="CHEBI:456215"/>
        <dbReference type="EC" id="6.1.1.2"/>
    </reaction>
</comment>
<protein>
    <recommendedName>
        <fullName evidence="2 9">Tryptophan--tRNA ligase</fullName>
        <ecNumber evidence="2 9">6.1.1.2</ecNumber>
    </recommendedName>
</protein>
<dbReference type="RefSeq" id="WP_131914279.1">
    <property type="nucleotide sequence ID" value="NZ_OU594967.1"/>
</dbReference>
<evidence type="ECO:0000256" key="9">
    <source>
        <dbReference type="NCBIfam" id="TIGR00233"/>
    </source>
</evidence>
<keyword evidence="5 10" id="KW-0067">ATP-binding</keyword>
<dbReference type="Pfam" id="PF00579">
    <property type="entry name" value="tRNA-synt_1b"/>
    <property type="match status" value="1"/>
</dbReference>
<proteinExistence type="inferred from homology"/>
<keyword evidence="6 10" id="KW-0648">Protein biosynthesis</keyword>
<dbReference type="GO" id="GO:0006436">
    <property type="term" value="P:tryptophanyl-tRNA aminoacylation"/>
    <property type="evidence" value="ECO:0007669"/>
    <property type="project" value="UniProtKB-UniRule"/>
</dbReference>
<name>A0A4R1J826_9GAMM</name>
<evidence type="ECO:0000256" key="2">
    <source>
        <dbReference type="ARBA" id="ARBA00013161"/>
    </source>
</evidence>
<evidence type="ECO:0000313" key="12">
    <source>
        <dbReference type="Proteomes" id="UP000295565"/>
    </source>
</evidence>
<dbReference type="PROSITE" id="PS00178">
    <property type="entry name" value="AA_TRNA_LIGASE_I"/>
    <property type="match status" value="1"/>
</dbReference>
<dbReference type="SUPFAM" id="SSF52374">
    <property type="entry name" value="Nucleotidylyl transferase"/>
    <property type="match status" value="1"/>
</dbReference>
<organism evidence="11 12">
    <name type="scientific">Celerinatantimonas diazotrophica</name>
    <dbReference type="NCBI Taxonomy" id="412034"/>
    <lineage>
        <taxon>Bacteria</taxon>
        <taxon>Pseudomonadati</taxon>
        <taxon>Pseudomonadota</taxon>
        <taxon>Gammaproteobacteria</taxon>
        <taxon>Celerinatantimonadaceae</taxon>
        <taxon>Celerinatantimonas</taxon>
    </lineage>
</organism>
<evidence type="ECO:0000256" key="6">
    <source>
        <dbReference type="ARBA" id="ARBA00022917"/>
    </source>
</evidence>
<dbReference type="NCBIfam" id="TIGR00233">
    <property type="entry name" value="trpS"/>
    <property type="match status" value="1"/>
</dbReference>
<dbReference type="InterPro" id="IPR002306">
    <property type="entry name" value="Trp-tRNA-ligase"/>
</dbReference>
<evidence type="ECO:0000256" key="5">
    <source>
        <dbReference type="ARBA" id="ARBA00022840"/>
    </source>
</evidence>
<evidence type="ECO:0000256" key="3">
    <source>
        <dbReference type="ARBA" id="ARBA00022598"/>
    </source>
</evidence>
<dbReference type="InterPro" id="IPR014729">
    <property type="entry name" value="Rossmann-like_a/b/a_fold"/>
</dbReference>
<evidence type="ECO:0000256" key="1">
    <source>
        <dbReference type="ARBA" id="ARBA00005594"/>
    </source>
</evidence>
<dbReference type="OrthoDB" id="9801042at2"/>
<dbReference type="InterPro" id="IPR002305">
    <property type="entry name" value="aa-tRNA-synth_Ic"/>
</dbReference>
<keyword evidence="3 10" id="KW-0436">Ligase</keyword>
<dbReference type="Proteomes" id="UP000295565">
    <property type="component" value="Unassembled WGS sequence"/>
</dbReference>
<dbReference type="FunFam" id="3.40.50.620:FF:000094">
    <property type="entry name" value="Tryptophan--tRNA ligase"/>
    <property type="match status" value="1"/>
</dbReference>
<keyword evidence="4 10" id="KW-0547">Nucleotide-binding</keyword>
<dbReference type="EMBL" id="SMGD01000018">
    <property type="protein sequence ID" value="TCK46596.1"/>
    <property type="molecule type" value="Genomic_DNA"/>
</dbReference>
<dbReference type="InterPro" id="IPR050203">
    <property type="entry name" value="Trp-tRNA_synthetase"/>
</dbReference>
<dbReference type="AlphaFoldDB" id="A0A4R1J826"/>
<dbReference type="GO" id="GO:0004830">
    <property type="term" value="F:tryptophan-tRNA ligase activity"/>
    <property type="evidence" value="ECO:0007669"/>
    <property type="project" value="UniProtKB-UniRule"/>
</dbReference>
<accession>A0A4R1J826</accession>
<dbReference type="FunFam" id="1.10.240.10:FF:000005">
    <property type="entry name" value="Tryptophan--tRNA ligase"/>
    <property type="match status" value="1"/>
</dbReference>
<dbReference type="Gene3D" id="1.10.240.10">
    <property type="entry name" value="Tyrosyl-Transfer RNA Synthetase"/>
    <property type="match status" value="1"/>
</dbReference>
<dbReference type="EC" id="6.1.1.2" evidence="2 9"/>
<dbReference type="GO" id="GO:0005524">
    <property type="term" value="F:ATP binding"/>
    <property type="evidence" value="ECO:0007669"/>
    <property type="project" value="UniProtKB-KW"/>
</dbReference>
<dbReference type="PANTHER" id="PTHR43766:SF1">
    <property type="entry name" value="TRYPTOPHAN--TRNA LIGASE, MITOCHONDRIAL"/>
    <property type="match status" value="1"/>
</dbReference>
<evidence type="ECO:0000313" key="11">
    <source>
        <dbReference type="EMBL" id="TCK46596.1"/>
    </source>
</evidence>
<dbReference type="PANTHER" id="PTHR43766">
    <property type="entry name" value="TRYPTOPHAN--TRNA LIGASE, MITOCHONDRIAL"/>
    <property type="match status" value="1"/>
</dbReference>
<sequence>MQDSILTGDRPTGALHLGHFIGSLKQRVALQEQYPQTVLIADMQALTDNGTDLKKASQNIVEVMADYLAVGIDPTKTTICQQSALPALAELTMFYANLVSVSRLERNPTVKAEIASKQFGDSIPAGFLTYPISQAADITAFKATLVPVGDDQLPMLEQTNEIVRKVNRLANKQILVECKPLLSNISRLPSVDGKNKMSKSLGNTIMLGSDEDSIRKAVKSMYTDPNHLRVADPGQVEGNVVFTYLDAFYPDQSYVNELKEHYKAGGLGDTKIKGILEECLQELIRPIREERQKLIADPQYLISVLKAGTEKARKVTDEVAVAVKNMYGLML</sequence>
<gene>
    <name evidence="11" type="ORF">EV690_3547</name>
</gene>
<evidence type="ECO:0000256" key="10">
    <source>
        <dbReference type="RuleBase" id="RU363036"/>
    </source>
</evidence>
<evidence type="ECO:0000256" key="7">
    <source>
        <dbReference type="ARBA" id="ARBA00023146"/>
    </source>
</evidence>
<comment type="similarity">
    <text evidence="1 10">Belongs to the class-I aminoacyl-tRNA synthetase family.</text>
</comment>
<dbReference type="CDD" id="cd00806">
    <property type="entry name" value="TrpRS_core"/>
    <property type="match status" value="1"/>
</dbReference>